<keyword evidence="9" id="KW-1185">Reference proteome</keyword>
<comment type="caution">
    <text evidence="8">The sequence shown here is derived from an EMBL/GenBank/DDBJ whole genome shotgun (WGS) entry which is preliminary data.</text>
</comment>
<dbReference type="InterPro" id="IPR037004">
    <property type="entry name" value="Exonuc_VII_ssu_sf"/>
</dbReference>
<keyword evidence="5" id="KW-0269">Exonuclease</keyword>
<keyword evidence="7" id="KW-0175">Coiled coil</keyword>
<comment type="similarity">
    <text evidence="1">Belongs to the XseB family.</text>
</comment>
<dbReference type="Gene3D" id="1.10.287.1040">
    <property type="entry name" value="Exonuclease VII, small subunit"/>
    <property type="match status" value="1"/>
</dbReference>
<keyword evidence="4 8" id="KW-0378">Hydrolase</keyword>
<dbReference type="EMBL" id="JBHLWI010000037">
    <property type="protein sequence ID" value="MFC0263693.1"/>
    <property type="molecule type" value="Genomic_DNA"/>
</dbReference>
<keyword evidence="2" id="KW-0963">Cytoplasm</keyword>
<sequence length="62" mass="6959">MSYDKSLKRLEEIVTLLEKGETGMDDLSNLVKEASALVKECKSKLRMTEEEIGRALSDEPEA</sequence>
<name>A0ABV6FUZ0_9BACT</name>
<dbReference type="Pfam" id="PF02609">
    <property type="entry name" value="Exonuc_VII_S"/>
    <property type="match status" value="1"/>
</dbReference>
<evidence type="ECO:0000256" key="3">
    <source>
        <dbReference type="ARBA" id="ARBA00022722"/>
    </source>
</evidence>
<keyword evidence="3" id="KW-0540">Nuclease</keyword>
<evidence type="ECO:0000256" key="5">
    <source>
        <dbReference type="ARBA" id="ARBA00022839"/>
    </source>
</evidence>
<dbReference type="EC" id="3.1.11.6" evidence="6"/>
<evidence type="ECO:0000313" key="9">
    <source>
        <dbReference type="Proteomes" id="UP001589797"/>
    </source>
</evidence>
<proteinExistence type="inferred from homology"/>
<protein>
    <recommendedName>
        <fullName evidence="6">Exodeoxyribonuclease VII small subunit</fullName>
        <ecNumber evidence="6">3.1.11.6</ecNumber>
    </recommendedName>
</protein>
<evidence type="ECO:0000256" key="7">
    <source>
        <dbReference type="SAM" id="Coils"/>
    </source>
</evidence>
<dbReference type="InterPro" id="IPR003761">
    <property type="entry name" value="Exonuc_VII_S"/>
</dbReference>
<evidence type="ECO:0000313" key="8">
    <source>
        <dbReference type="EMBL" id="MFC0263693.1"/>
    </source>
</evidence>
<feature type="coiled-coil region" evidence="7">
    <location>
        <begin position="24"/>
        <end position="51"/>
    </location>
</feature>
<evidence type="ECO:0000256" key="6">
    <source>
        <dbReference type="NCBIfam" id="TIGR01280"/>
    </source>
</evidence>
<evidence type="ECO:0000256" key="2">
    <source>
        <dbReference type="ARBA" id="ARBA00022490"/>
    </source>
</evidence>
<dbReference type="NCBIfam" id="TIGR01280">
    <property type="entry name" value="xseB"/>
    <property type="match status" value="1"/>
</dbReference>
<evidence type="ECO:0000256" key="4">
    <source>
        <dbReference type="ARBA" id="ARBA00022801"/>
    </source>
</evidence>
<dbReference type="Proteomes" id="UP001589797">
    <property type="component" value="Unassembled WGS sequence"/>
</dbReference>
<evidence type="ECO:0000256" key="1">
    <source>
        <dbReference type="ARBA" id="ARBA00009998"/>
    </source>
</evidence>
<gene>
    <name evidence="8" type="primary">xseB</name>
    <name evidence="8" type="ORF">ACFFIP_13455</name>
</gene>
<dbReference type="GO" id="GO:0008855">
    <property type="term" value="F:exodeoxyribonuclease VII activity"/>
    <property type="evidence" value="ECO:0007669"/>
    <property type="project" value="UniProtKB-EC"/>
</dbReference>
<dbReference type="RefSeq" id="WP_382388177.1">
    <property type="nucleotide sequence ID" value="NZ_JBHLWI010000037.1"/>
</dbReference>
<dbReference type="SUPFAM" id="SSF116842">
    <property type="entry name" value="XseB-like"/>
    <property type="match status" value="1"/>
</dbReference>
<organism evidence="8 9">
    <name type="scientific">Fontibacter flavus</name>
    <dbReference type="NCBI Taxonomy" id="654838"/>
    <lineage>
        <taxon>Bacteria</taxon>
        <taxon>Pseudomonadati</taxon>
        <taxon>Bacteroidota</taxon>
        <taxon>Cytophagia</taxon>
        <taxon>Cytophagales</taxon>
        <taxon>Cyclobacteriaceae</taxon>
        <taxon>Fontibacter</taxon>
    </lineage>
</organism>
<reference evidence="8 9" key="1">
    <citation type="submission" date="2024-09" db="EMBL/GenBank/DDBJ databases">
        <authorList>
            <person name="Sun Q."/>
            <person name="Mori K."/>
        </authorList>
    </citation>
    <scope>NUCLEOTIDE SEQUENCE [LARGE SCALE GENOMIC DNA]</scope>
    <source>
        <strain evidence="8 9">CCM 7650</strain>
    </source>
</reference>
<accession>A0ABV6FUZ0</accession>